<dbReference type="Proteomes" id="UP000664265">
    <property type="component" value="Unassembled WGS sequence"/>
</dbReference>
<accession>A0ABS3M6X3</accession>
<comment type="caution">
    <text evidence="2">The sequence shown here is derived from an EMBL/GenBank/DDBJ whole genome shotgun (WGS) entry which is preliminary data.</text>
</comment>
<dbReference type="RefSeq" id="WP_158267275.1">
    <property type="nucleotide sequence ID" value="NZ_JAERMS010000029.1"/>
</dbReference>
<organism evidence="2 3">
    <name type="scientific">Prevotella illustrans</name>
    <dbReference type="NCBI Taxonomy" id="2800387"/>
    <lineage>
        <taxon>Bacteria</taxon>
        <taxon>Pseudomonadati</taxon>
        <taxon>Bacteroidota</taxon>
        <taxon>Bacteroidia</taxon>
        <taxon>Bacteroidales</taxon>
        <taxon>Prevotellaceae</taxon>
        <taxon>Prevotella</taxon>
    </lineage>
</organism>
<evidence type="ECO:0000313" key="3">
    <source>
        <dbReference type="Proteomes" id="UP000664265"/>
    </source>
</evidence>
<gene>
    <name evidence="2" type="ORF">JHU38_08855</name>
</gene>
<name>A0ABS3M6X3_9BACT</name>
<reference evidence="2 3" key="1">
    <citation type="submission" date="2021-01" db="EMBL/GenBank/DDBJ databases">
        <title>Prevotella A2931 sp. nov.</title>
        <authorList>
            <person name="Buhl M."/>
            <person name="Oberhettinger P."/>
        </authorList>
    </citation>
    <scope>NUCLEOTIDE SEQUENCE [LARGE SCALE GENOMIC DNA]</scope>
    <source>
        <strain evidence="2 3">A2931</strain>
    </source>
</reference>
<evidence type="ECO:0000256" key="1">
    <source>
        <dbReference type="SAM" id="Phobius"/>
    </source>
</evidence>
<keyword evidence="1" id="KW-0472">Membrane</keyword>
<protein>
    <submittedName>
        <fullName evidence="2">Uncharacterized protein</fullName>
    </submittedName>
</protein>
<proteinExistence type="predicted"/>
<keyword evidence="1" id="KW-0812">Transmembrane</keyword>
<feature type="transmembrane region" description="Helical" evidence="1">
    <location>
        <begin position="20"/>
        <end position="37"/>
    </location>
</feature>
<dbReference type="EMBL" id="JAERMS010000029">
    <property type="protein sequence ID" value="MBO1363875.1"/>
    <property type="molecule type" value="Genomic_DNA"/>
</dbReference>
<sequence>MDEENREKNPYSTLQHGCTLLRLALDYLFALLLRALLGSNIGELSFPF</sequence>
<evidence type="ECO:0000313" key="2">
    <source>
        <dbReference type="EMBL" id="MBO1363875.1"/>
    </source>
</evidence>
<keyword evidence="3" id="KW-1185">Reference proteome</keyword>
<keyword evidence="1" id="KW-1133">Transmembrane helix</keyword>